<name>A0A7C5DAP5_UNCW3</name>
<gene>
    <name evidence="2" type="ORF">ENL19_01225</name>
</gene>
<protein>
    <submittedName>
        <fullName evidence="2">Uncharacterized protein</fullName>
    </submittedName>
</protein>
<dbReference type="AlphaFoldDB" id="A0A7C5DAP5"/>
<feature type="transmembrane region" description="Helical" evidence="1">
    <location>
        <begin position="279"/>
        <end position="298"/>
    </location>
</feature>
<evidence type="ECO:0000256" key="1">
    <source>
        <dbReference type="SAM" id="Phobius"/>
    </source>
</evidence>
<feature type="transmembrane region" description="Helical" evidence="1">
    <location>
        <begin position="310"/>
        <end position="330"/>
    </location>
</feature>
<keyword evidence="1" id="KW-0472">Membrane</keyword>
<organism evidence="2">
    <name type="scientific">candidate division WOR-3 bacterium</name>
    <dbReference type="NCBI Taxonomy" id="2052148"/>
    <lineage>
        <taxon>Bacteria</taxon>
        <taxon>Bacteria division WOR-3</taxon>
    </lineage>
</organism>
<dbReference type="EMBL" id="DRTB01000088">
    <property type="protein sequence ID" value="HHE04665.1"/>
    <property type="molecule type" value="Genomic_DNA"/>
</dbReference>
<keyword evidence="1" id="KW-0812">Transmembrane</keyword>
<feature type="transmembrane region" description="Helical" evidence="1">
    <location>
        <begin position="244"/>
        <end position="267"/>
    </location>
</feature>
<evidence type="ECO:0000313" key="2">
    <source>
        <dbReference type="EMBL" id="HHE04665.1"/>
    </source>
</evidence>
<proteinExistence type="predicted"/>
<comment type="caution">
    <text evidence="2">The sequence shown here is derived from an EMBL/GenBank/DDBJ whole genome shotgun (WGS) entry which is preliminary data.</text>
</comment>
<keyword evidence="1" id="KW-1133">Transmembrane helix</keyword>
<feature type="transmembrane region" description="Helical" evidence="1">
    <location>
        <begin position="211"/>
        <end position="232"/>
    </location>
</feature>
<sequence>MSNFNGVQFTVFDGIGGQWNTENIYRAVLGNSTYGEFSFKFGNLSLGTAIYYSAVANSGITINDTIDGTPYQWDITRIYRNSYLPITIGYLIKKQGNVELIIRSHLSLWGSGERSSLLIDTTDCRQYRLYLSSDKIINLSLEMNIPMSKGFEPYFSLGCNFIHYNKTGYDEEIQRGLNQLNPWEVSPYISAHGRFSLPIYTHEKNEIKNKIGYLTSNISTGLLRLGYLYYLIKGNIRNDFSDVQGYGYIIGTGIGTSLLQTGIPYLALTNSRDNNIFDYITIGISTGVLTGFIDGLMFDYVYYNPSGMCVYNSIIEGVTGGAIGLINYIVSR</sequence>
<accession>A0A7C5DAP5</accession>
<reference evidence="2" key="1">
    <citation type="journal article" date="2020" name="mSystems">
        <title>Genome- and Community-Level Interaction Insights into Carbon Utilization and Element Cycling Functions of Hydrothermarchaeota in Hydrothermal Sediment.</title>
        <authorList>
            <person name="Zhou Z."/>
            <person name="Liu Y."/>
            <person name="Xu W."/>
            <person name="Pan J."/>
            <person name="Luo Z.H."/>
            <person name="Li M."/>
        </authorList>
    </citation>
    <scope>NUCLEOTIDE SEQUENCE [LARGE SCALE GENOMIC DNA]</scope>
    <source>
        <strain evidence="2">HyVt-74</strain>
    </source>
</reference>
<dbReference type="Proteomes" id="UP000886110">
    <property type="component" value="Unassembled WGS sequence"/>
</dbReference>